<accession>A0ABD1Y7Y9</accession>
<dbReference type="EMBL" id="JBHFFA010000006">
    <property type="protein sequence ID" value="KAL2622803.1"/>
    <property type="molecule type" value="Genomic_DNA"/>
</dbReference>
<sequence length="108" mass="12310">MFAFAVRLIFVHTSIKCFGGYRSLEFPRRKFALDLVVLHCHAVVHARSVTVHPDVFRRFAFPPRSASFKRSAPRRLRALFLVPAFRGFAYRPTSLLLASHVDVFAGCC</sequence>
<reference evidence="1 2" key="1">
    <citation type="submission" date="2024-09" db="EMBL/GenBank/DDBJ databases">
        <title>Chromosome-scale assembly of Riccia fluitans.</title>
        <authorList>
            <person name="Paukszto L."/>
            <person name="Sawicki J."/>
            <person name="Karawczyk K."/>
            <person name="Piernik-Szablinska J."/>
            <person name="Szczecinska M."/>
            <person name="Mazdziarz M."/>
        </authorList>
    </citation>
    <scope>NUCLEOTIDE SEQUENCE [LARGE SCALE GENOMIC DNA]</scope>
    <source>
        <strain evidence="1">Rf_01</strain>
        <tissue evidence="1">Aerial parts of the thallus</tissue>
    </source>
</reference>
<keyword evidence="2" id="KW-1185">Reference proteome</keyword>
<protein>
    <recommendedName>
        <fullName evidence="3">Secreted protein</fullName>
    </recommendedName>
</protein>
<proteinExistence type="predicted"/>
<evidence type="ECO:0000313" key="2">
    <source>
        <dbReference type="Proteomes" id="UP001605036"/>
    </source>
</evidence>
<dbReference type="Proteomes" id="UP001605036">
    <property type="component" value="Unassembled WGS sequence"/>
</dbReference>
<organism evidence="1 2">
    <name type="scientific">Riccia fluitans</name>
    <dbReference type="NCBI Taxonomy" id="41844"/>
    <lineage>
        <taxon>Eukaryota</taxon>
        <taxon>Viridiplantae</taxon>
        <taxon>Streptophyta</taxon>
        <taxon>Embryophyta</taxon>
        <taxon>Marchantiophyta</taxon>
        <taxon>Marchantiopsida</taxon>
        <taxon>Marchantiidae</taxon>
        <taxon>Marchantiales</taxon>
        <taxon>Ricciaceae</taxon>
        <taxon>Riccia</taxon>
    </lineage>
</organism>
<gene>
    <name evidence="1" type="ORF">R1flu_003008</name>
</gene>
<name>A0ABD1Y7Y9_9MARC</name>
<evidence type="ECO:0008006" key="3">
    <source>
        <dbReference type="Google" id="ProtNLM"/>
    </source>
</evidence>
<dbReference type="AlphaFoldDB" id="A0ABD1Y7Y9"/>
<evidence type="ECO:0000313" key="1">
    <source>
        <dbReference type="EMBL" id="KAL2622803.1"/>
    </source>
</evidence>
<comment type="caution">
    <text evidence="1">The sequence shown here is derived from an EMBL/GenBank/DDBJ whole genome shotgun (WGS) entry which is preliminary data.</text>
</comment>